<name>A0ABZ2LX17_9BACT</name>
<dbReference type="EMBL" id="CP089984">
    <property type="protein sequence ID" value="WXB15442.1"/>
    <property type="molecule type" value="Genomic_DNA"/>
</dbReference>
<reference evidence="3 4" key="1">
    <citation type="submission" date="2021-12" db="EMBL/GenBank/DDBJ databases">
        <title>Discovery of the Pendulisporaceae a myxobacterial family with distinct sporulation behavior and unique specialized metabolism.</title>
        <authorList>
            <person name="Garcia R."/>
            <person name="Popoff A."/>
            <person name="Bader C.D."/>
            <person name="Loehr J."/>
            <person name="Walesch S."/>
            <person name="Walt C."/>
            <person name="Boldt J."/>
            <person name="Bunk B."/>
            <person name="Haeckl F.J.F.P.J."/>
            <person name="Gunesch A.P."/>
            <person name="Birkelbach J."/>
            <person name="Nuebel U."/>
            <person name="Pietschmann T."/>
            <person name="Bach T."/>
            <person name="Mueller R."/>
        </authorList>
    </citation>
    <scope>NUCLEOTIDE SEQUENCE [LARGE SCALE GENOMIC DNA]</scope>
    <source>
        <strain evidence="3 4">MSr11954</strain>
    </source>
</reference>
<evidence type="ECO:0000313" key="4">
    <source>
        <dbReference type="Proteomes" id="UP001370348"/>
    </source>
</evidence>
<evidence type="ECO:0008006" key="5">
    <source>
        <dbReference type="Google" id="ProtNLM"/>
    </source>
</evidence>
<keyword evidence="4" id="KW-1185">Reference proteome</keyword>
<feature type="transmembrane region" description="Helical" evidence="2">
    <location>
        <begin position="43"/>
        <end position="66"/>
    </location>
</feature>
<protein>
    <recommendedName>
        <fullName evidence="5">ATP synthase protein I</fullName>
    </recommendedName>
</protein>
<accession>A0ABZ2LX17</accession>
<dbReference type="Proteomes" id="UP001370348">
    <property type="component" value="Chromosome"/>
</dbReference>
<feature type="transmembrane region" description="Helical" evidence="2">
    <location>
        <begin position="86"/>
        <end position="105"/>
    </location>
</feature>
<dbReference type="RefSeq" id="WP_394825070.1">
    <property type="nucleotide sequence ID" value="NZ_CP089984.1"/>
</dbReference>
<evidence type="ECO:0000256" key="2">
    <source>
        <dbReference type="SAM" id="Phobius"/>
    </source>
</evidence>
<gene>
    <name evidence="3" type="ORF">LZC94_47430</name>
</gene>
<proteinExistence type="predicted"/>
<keyword evidence="2" id="KW-0472">Membrane</keyword>
<evidence type="ECO:0000256" key="1">
    <source>
        <dbReference type="SAM" id="MobiDB-lite"/>
    </source>
</evidence>
<organism evidence="3 4">
    <name type="scientific">Pendulispora albinea</name>
    <dbReference type="NCBI Taxonomy" id="2741071"/>
    <lineage>
        <taxon>Bacteria</taxon>
        <taxon>Pseudomonadati</taxon>
        <taxon>Myxococcota</taxon>
        <taxon>Myxococcia</taxon>
        <taxon>Myxococcales</taxon>
        <taxon>Sorangiineae</taxon>
        <taxon>Pendulisporaceae</taxon>
        <taxon>Pendulispora</taxon>
    </lineage>
</organism>
<evidence type="ECO:0000313" key="3">
    <source>
        <dbReference type="EMBL" id="WXB15442.1"/>
    </source>
</evidence>
<feature type="transmembrane region" description="Helical" evidence="2">
    <location>
        <begin position="111"/>
        <end position="132"/>
    </location>
</feature>
<keyword evidence="2" id="KW-0812">Transmembrane</keyword>
<sequence length="134" mass="13952">MIAPNDDDPGKDHQSQGTGTRPRIPSLIPVLATGALMTAGAGLFLGAHAALSTAAGVALAVLDLYVLTRMVSAMVGIDPARQGARWAPVVLLKFLLLFTGVILLLSRKIFLPLPFLTGIGALPLGIVLGTLFRE</sequence>
<feature type="region of interest" description="Disordered" evidence="1">
    <location>
        <begin position="1"/>
        <end position="24"/>
    </location>
</feature>
<keyword evidence="2" id="KW-1133">Transmembrane helix</keyword>